<dbReference type="InterPro" id="IPR011009">
    <property type="entry name" value="Kinase-like_dom_sf"/>
</dbReference>
<keyword evidence="3" id="KW-0547">Nucleotide-binding</keyword>
<evidence type="ECO:0000256" key="5">
    <source>
        <dbReference type="ARBA" id="ARBA00022840"/>
    </source>
</evidence>
<keyword evidence="2" id="KW-0808">Transferase</keyword>
<dbReference type="Gene3D" id="3.30.200.20">
    <property type="entry name" value="Phosphorylase Kinase, domain 1"/>
    <property type="match status" value="1"/>
</dbReference>
<comment type="caution">
    <text evidence="8">The sequence shown here is derived from an EMBL/GenBank/DDBJ whole genome shotgun (WGS) entry which is preliminary data.</text>
</comment>
<keyword evidence="4" id="KW-0418">Kinase</keyword>
<keyword evidence="1" id="KW-0723">Serine/threonine-protein kinase</keyword>
<dbReference type="InterPro" id="IPR051175">
    <property type="entry name" value="CLK_kinases"/>
</dbReference>
<gene>
    <name evidence="8" type="ORF">QQX98_010250</name>
</gene>
<reference evidence="8 9" key="1">
    <citation type="journal article" date="2025" name="Microbiol. Resour. Announc.">
        <title>Draft genome sequences for Neonectria magnoliae and Neonectria punicea, canker pathogens of Liriodendron tulipifera and Acer saccharum in West Virginia.</title>
        <authorList>
            <person name="Petronek H.M."/>
            <person name="Kasson M.T."/>
            <person name="Metheny A.M."/>
            <person name="Stauder C.M."/>
            <person name="Lovett B."/>
            <person name="Lynch S.C."/>
            <person name="Garnas J.R."/>
            <person name="Kasson L.R."/>
            <person name="Stajich J.E."/>
        </authorList>
    </citation>
    <scope>NUCLEOTIDE SEQUENCE [LARGE SCALE GENOMIC DNA]</scope>
    <source>
        <strain evidence="8 9">NRRL 64653</strain>
    </source>
</reference>
<evidence type="ECO:0000256" key="3">
    <source>
        <dbReference type="ARBA" id="ARBA00022741"/>
    </source>
</evidence>
<dbReference type="PROSITE" id="PS50011">
    <property type="entry name" value="PROTEIN_KINASE_DOM"/>
    <property type="match status" value="1"/>
</dbReference>
<evidence type="ECO:0000256" key="6">
    <source>
        <dbReference type="SAM" id="MobiDB-lite"/>
    </source>
</evidence>
<dbReference type="PANTHER" id="PTHR45646">
    <property type="entry name" value="SERINE/THREONINE-PROTEIN KINASE DOA-RELATED"/>
    <property type="match status" value="1"/>
</dbReference>
<evidence type="ECO:0000259" key="7">
    <source>
        <dbReference type="PROSITE" id="PS50011"/>
    </source>
</evidence>
<feature type="region of interest" description="Disordered" evidence="6">
    <location>
        <begin position="442"/>
        <end position="488"/>
    </location>
</feature>
<dbReference type="SMART" id="SM00220">
    <property type="entry name" value="S_TKc"/>
    <property type="match status" value="1"/>
</dbReference>
<dbReference type="PANTHER" id="PTHR45646:SF11">
    <property type="entry name" value="SERINE_THREONINE-PROTEIN KINASE DOA"/>
    <property type="match status" value="1"/>
</dbReference>
<name>A0ABR1GQD7_9HYPO</name>
<dbReference type="EMBL" id="JAZAVJ010000220">
    <property type="protein sequence ID" value="KAK7403973.1"/>
    <property type="molecule type" value="Genomic_DNA"/>
</dbReference>
<evidence type="ECO:0000313" key="9">
    <source>
        <dbReference type="Proteomes" id="UP001498476"/>
    </source>
</evidence>
<sequence>MSSHAESEEKLAKLPPEAIWAERYEQIAAVIPHERLERYVPGGFHPVTLGDTFCDGRYTICHKLGHGGYSTVWLARDHQEERLVSIKIKQAYISTEQLDEDPDVRALRMLETHYGKNKQIKPRRFAKMLHCFQHSGPNGTHNCIVTDLLGPSISQALKNFAELRVYLTFSNDKVWDSDKAWDDDAFPGADEWTFQPKAILRASQQLVEALADIHQGGIAHGDISTNNVVFTCNLALQDDEDFWGTIGKVVTAEFTGKEPQSAHIPKRLVASARWPGWVDNAWEDICLVDWGESFPTDETRSNLAQPADLRPPETYFISSFDYRHDLWRAGSVIYELFFQRWPFWGGFSRVEYIEALVEMVGPLPSKWHERWREMVEDDKRVKQTRPPKKSLDKCFEPRLNNLVAIFEASECYSDYQQKDEEYQGMKSLLPVMKGLLRHEPDKRMSAQEAASSIEWVDDWDGDGSQGGGSEEDGSKGLGSADVGSNAEE</sequence>
<feature type="domain" description="Protein kinase" evidence="7">
    <location>
        <begin position="58"/>
        <end position="456"/>
    </location>
</feature>
<keyword evidence="5" id="KW-0067">ATP-binding</keyword>
<protein>
    <recommendedName>
        <fullName evidence="7">Protein kinase domain-containing protein</fullName>
    </recommendedName>
</protein>
<organism evidence="8 9">
    <name type="scientific">Neonectria punicea</name>
    <dbReference type="NCBI Taxonomy" id="979145"/>
    <lineage>
        <taxon>Eukaryota</taxon>
        <taxon>Fungi</taxon>
        <taxon>Dikarya</taxon>
        <taxon>Ascomycota</taxon>
        <taxon>Pezizomycotina</taxon>
        <taxon>Sordariomycetes</taxon>
        <taxon>Hypocreomycetidae</taxon>
        <taxon>Hypocreales</taxon>
        <taxon>Nectriaceae</taxon>
        <taxon>Neonectria</taxon>
    </lineage>
</organism>
<evidence type="ECO:0000256" key="1">
    <source>
        <dbReference type="ARBA" id="ARBA00022527"/>
    </source>
</evidence>
<keyword evidence="9" id="KW-1185">Reference proteome</keyword>
<proteinExistence type="predicted"/>
<dbReference type="Gene3D" id="1.10.510.10">
    <property type="entry name" value="Transferase(Phosphotransferase) domain 1"/>
    <property type="match status" value="1"/>
</dbReference>
<dbReference type="Proteomes" id="UP001498476">
    <property type="component" value="Unassembled WGS sequence"/>
</dbReference>
<accession>A0ABR1GQD7</accession>
<evidence type="ECO:0000256" key="2">
    <source>
        <dbReference type="ARBA" id="ARBA00022679"/>
    </source>
</evidence>
<evidence type="ECO:0000313" key="8">
    <source>
        <dbReference type="EMBL" id="KAK7403973.1"/>
    </source>
</evidence>
<dbReference type="SUPFAM" id="SSF56112">
    <property type="entry name" value="Protein kinase-like (PK-like)"/>
    <property type="match status" value="1"/>
</dbReference>
<evidence type="ECO:0000256" key="4">
    <source>
        <dbReference type="ARBA" id="ARBA00022777"/>
    </source>
</evidence>
<dbReference type="InterPro" id="IPR000719">
    <property type="entry name" value="Prot_kinase_dom"/>
</dbReference>